<dbReference type="Pfam" id="PF07916">
    <property type="entry name" value="TraG_N"/>
    <property type="match status" value="1"/>
</dbReference>
<feature type="domain" description="TraG N-terminal Proteobacteria" evidence="3">
    <location>
        <begin position="10"/>
        <end position="487"/>
    </location>
</feature>
<dbReference type="RefSeq" id="WP_385962136.1">
    <property type="nucleotide sequence ID" value="NZ_JBHSOG010000102.1"/>
</dbReference>
<evidence type="ECO:0000256" key="1">
    <source>
        <dbReference type="SAM" id="MobiDB-lite"/>
    </source>
</evidence>
<feature type="transmembrane region" description="Helical" evidence="2">
    <location>
        <begin position="362"/>
        <end position="382"/>
    </location>
</feature>
<feature type="region of interest" description="Disordered" evidence="1">
    <location>
        <begin position="489"/>
        <end position="514"/>
    </location>
</feature>
<dbReference type="EMBL" id="JBHSOG010000102">
    <property type="protein sequence ID" value="MFC5772025.1"/>
    <property type="molecule type" value="Genomic_DNA"/>
</dbReference>
<proteinExistence type="predicted"/>
<evidence type="ECO:0000256" key="2">
    <source>
        <dbReference type="SAM" id="Phobius"/>
    </source>
</evidence>
<evidence type="ECO:0000313" key="5">
    <source>
        <dbReference type="Proteomes" id="UP001595974"/>
    </source>
</evidence>
<feature type="transmembrane region" description="Helical" evidence="2">
    <location>
        <begin position="131"/>
        <end position="153"/>
    </location>
</feature>
<accession>A0ABW1AXF3</accession>
<evidence type="ECO:0000313" key="4">
    <source>
        <dbReference type="EMBL" id="MFC5772025.1"/>
    </source>
</evidence>
<evidence type="ECO:0000259" key="3">
    <source>
        <dbReference type="Pfam" id="PF07916"/>
    </source>
</evidence>
<keyword evidence="5" id="KW-1185">Reference proteome</keyword>
<feature type="transmembrane region" description="Helical" evidence="2">
    <location>
        <begin position="389"/>
        <end position="408"/>
    </location>
</feature>
<keyword evidence="2" id="KW-0472">Membrane</keyword>
<keyword evidence="2" id="KW-0812">Transmembrane</keyword>
<name>A0ABW1AXF3_9RHOO</name>
<dbReference type="InterPro" id="IPR012931">
    <property type="entry name" value="TraG_N_Proteobacteria"/>
</dbReference>
<organism evidence="4 5">
    <name type="scientific">Thauera sinica</name>
    <dbReference type="NCBI Taxonomy" id="2665146"/>
    <lineage>
        <taxon>Bacteria</taxon>
        <taxon>Pseudomonadati</taxon>
        <taxon>Pseudomonadota</taxon>
        <taxon>Betaproteobacteria</taxon>
        <taxon>Rhodocyclales</taxon>
        <taxon>Zoogloeaceae</taxon>
        <taxon>Thauera</taxon>
    </lineage>
</organism>
<feature type="transmembrane region" description="Helical" evidence="2">
    <location>
        <begin position="332"/>
        <end position="350"/>
    </location>
</feature>
<feature type="transmembrane region" description="Helical" evidence="2">
    <location>
        <begin position="23"/>
        <end position="47"/>
    </location>
</feature>
<reference evidence="5" key="1">
    <citation type="journal article" date="2019" name="Int. J. Syst. Evol. Microbiol.">
        <title>The Global Catalogue of Microorganisms (GCM) 10K type strain sequencing project: providing services to taxonomists for standard genome sequencing and annotation.</title>
        <authorList>
            <consortium name="The Broad Institute Genomics Platform"/>
            <consortium name="The Broad Institute Genome Sequencing Center for Infectious Disease"/>
            <person name="Wu L."/>
            <person name="Ma J."/>
        </authorList>
    </citation>
    <scope>NUCLEOTIDE SEQUENCE [LARGE SCALE GENOMIC DNA]</scope>
    <source>
        <strain evidence="5">SHR3</strain>
    </source>
</reference>
<protein>
    <submittedName>
        <fullName evidence="4">Conjugal transfer protein TraG N-terminal domain-containing protein</fullName>
    </submittedName>
</protein>
<gene>
    <name evidence="4" type="ORF">ACFPTN_21805</name>
</gene>
<keyword evidence="2" id="KW-1133">Transmembrane helix</keyword>
<feature type="transmembrane region" description="Helical" evidence="2">
    <location>
        <begin position="67"/>
        <end position="86"/>
    </location>
</feature>
<dbReference type="Proteomes" id="UP001595974">
    <property type="component" value="Unassembled WGS sequence"/>
</dbReference>
<comment type="caution">
    <text evidence="4">The sequence shown here is derived from an EMBL/GenBank/DDBJ whole genome shotgun (WGS) entry which is preliminary data.</text>
</comment>
<sequence length="514" mass="56071">MTLYTTDYLEYYLTLVSWIVHNGIWAVLVASGVFALPFLAIIIQEWLRARAEGADEGNKGVLSSARIENRAFVAIVVILFAGIPFIDVDFGTLRFDRTRSVQCQVNVPEPTETGWSQSFSTLNNQSAKVPVWWFFMHAISRAITGASVAAIPCGTDLRQIRMEIDATRIDDPLLAQEVSDFTHDCYGPARAKLFMTRPSLSEAQMHDVTWIGSNHFVGTPGFYDSYRSSTPRDAWPYNAARDAGLAEVPSGGGYPTCRQWWSDGNSGLRAQLLAQIDPGLLTRVAGWAGFLSRTEVDDSVIRAIAMPRQQKLNQGAVYTDYGGKIEMTLPNVIARTAGNVGLAMGSLAYFPAMDVVRQALPMALALLKMALVICIPIVLVVGTYDLKTVVTVSMVQFALFFVEFWFQLARWIDSTILDALYGSGWAWSHPHSTLNPLMGLNNGFGDMLLNFVMATMFLVLPAFWITALAWAGVRAGNVLQGLADGTRGAGQAGGSGPGTIASSWKNAGKGKKKA</sequence>
<feature type="transmembrane region" description="Helical" evidence="2">
    <location>
        <begin position="447"/>
        <end position="471"/>
    </location>
</feature>